<feature type="region of interest" description="Disordered" evidence="1">
    <location>
        <begin position="90"/>
        <end position="111"/>
    </location>
</feature>
<protein>
    <submittedName>
        <fullName evidence="2">Parvo_NS1 domain-containing protein</fullName>
    </submittedName>
</protein>
<keyword evidence="3" id="KW-1185">Reference proteome</keyword>
<evidence type="ECO:0000313" key="2">
    <source>
        <dbReference type="EMBL" id="GIY07977.1"/>
    </source>
</evidence>
<evidence type="ECO:0000256" key="1">
    <source>
        <dbReference type="SAM" id="MobiDB-lite"/>
    </source>
</evidence>
<dbReference type="EMBL" id="BPLR01006187">
    <property type="protein sequence ID" value="GIY07977.1"/>
    <property type="molecule type" value="Genomic_DNA"/>
</dbReference>
<proteinExistence type="predicted"/>
<accession>A0AAV4QIB9</accession>
<dbReference type="AlphaFoldDB" id="A0AAV4QIB9"/>
<sequence length="188" mass="21218">MTKACIFYGDVSQAVAGYGFMWQYSVNKRMVLINKPFFDNCCIEELKTVLEGTGTFVKECNTRRWLCILLLRYTNPAPPTSLFFDSSDGECTPSTTGTDVLQDKRRGPTNEPDRYCRQHDILISQLDAEKKAAKRFLHRAPKQGWLSNFFAGLIAAINNLRGLPRSEYLPGEGDTPTSLKRLLTHSSV</sequence>
<organism evidence="2 3">
    <name type="scientific">Caerostris extrusa</name>
    <name type="common">Bark spider</name>
    <name type="synonym">Caerostris bankana</name>
    <dbReference type="NCBI Taxonomy" id="172846"/>
    <lineage>
        <taxon>Eukaryota</taxon>
        <taxon>Metazoa</taxon>
        <taxon>Ecdysozoa</taxon>
        <taxon>Arthropoda</taxon>
        <taxon>Chelicerata</taxon>
        <taxon>Arachnida</taxon>
        <taxon>Araneae</taxon>
        <taxon>Araneomorphae</taxon>
        <taxon>Entelegynae</taxon>
        <taxon>Araneoidea</taxon>
        <taxon>Araneidae</taxon>
        <taxon>Caerostris</taxon>
    </lineage>
</organism>
<comment type="caution">
    <text evidence="2">The sequence shown here is derived from an EMBL/GenBank/DDBJ whole genome shotgun (WGS) entry which is preliminary data.</text>
</comment>
<gene>
    <name evidence="2" type="primary">AVEN_50382_1</name>
    <name evidence="2" type="ORF">CEXT_399581</name>
</gene>
<reference evidence="2 3" key="1">
    <citation type="submission" date="2021-06" db="EMBL/GenBank/DDBJ databases">
        <title>Caerostris extrusa draft genome.</title>
        <authorList>
            <person name="Kono N."/>
            <person name="Arakawa K."/>
        </authorList>
    </citation>
    <scope>NUCLEOTIDE SEQUENCE [LARGE SCALE GENOMIC DNA]</scope>
</reference>
<dbReference type="Proteomes" id="UP001054945">
    <property type="component" value="Unassembled WGS sequence"/>
</dbReference>
<evidence type="ECO:0000313" key="3">
    <source>
        <dbReference type="Proteomes" id="UP001054945"/>
    </source>
</evidence>
<name>A0AAV4QIB9_CAEEX</name>
<feature type="compositionally biased region" description="Basic and acidic residues" evidence="1">
    <location>
        <begin position="101"/>
        <end position="111"/>
    </location>
</feature>